<gene>
    <name evidence="1" type="ORF">V1525DRAFT_393952</name>
</gene>
<reference evidence="2" key="1">
    <citation type="journal article" date="2024" name="Front. Bioeng. Biotechnol.">
        <title>Genome-scale model development and genomic sequencing of the oleaginous clade Lipomyces.</title>
        <authorList>
            <person name="Czajka J.J."/>
            <person name="Han Y."/>
            <person name="Kim J."/>
            <person name="Mondo S.J."/>
            <person name="Hofstad B.A."/>
            <person name="Robles A."/>
            <person name="Haridas S."/>
            <person name="Riley R."/>
            <person name="LaButti K."/>
            <person name="Pangilinan J."/>
            <person name="Andreopoulos W."/>
            <person name="Lipzen A."/>
            <person name="Yan J."/>
            <person name="Wang M."/>
            <person name="Ng V."/>
            <person name="Grigoriev I.V."/>
            <person name="Spatafora J.W."/>
            <person name="Magnuson J.K."/>
            <person name="Baker S.E."/>
            <person name="Pomraning K.R."/>
        </authorList>
    </citation>
    <scope>NUCLEOTIDE SEQUENCE [LARGE SCALE GENOMIC DNA]</scope>
    <source>
        <strain evidence="2">CBS 7786</strain>
    </source>
</reference>
<comment type="caution">
    <text evidence="1">The sequence shown here is derived from an EMBL/GenBank/DDBJ whole genome shotgun (WGS) entry which is preliminary data.</text>
</comment>
<proteinExistence type="predicted"/>
<dbReference type="Proteomes" id="UP001433508">
    <property type="component" value="Unassembled WGS sequence"/>
</dbReference>
<sequence length="327" mass="34696">MSLNGGSATSARRAWPRPRPLLVLLLVLAVTGLVSATSGPQGAMLIGQFPRQNSSHALKTRDSSSSSSSVSSSSNTNTTIIPYAFDSSLGNNFTEESCPQFFNSFLASESFIQCYPFSFFLQTSESFFQIVKQGAFKLSSTMDMICAVNSTQCQTIMNNYAAQLLSSSICARDYQLENPIVTQAYNAFTSYGMLYSAGCLQSSSGSYCYVDSITNSTNPGDSYLYYLPLDVSLPGGSRPSCSSCSQNIMSIFLNYAGNASLAISQTYLTAVQQINVFCGPNFASTAVTVMKASTTSSVSFATATANVRDAAIVAGGAASFAYLLGLL</sequence>
<dbReference type="EMBL" id="MU971337">
    <property type="protein sequence ID" value="KAK9240802.1"/>
    <property type="molecule type" value="Genomic_DNA"/>
</dbReference>
<keyword evidence="2" id="KW-1185">Reference proteome</keyword>
<accession>A0ACC3TD29</accession>
<evidence type="ECO:0000313" key="1">
    <source>
        <dbReference type="EMBL" id="KAK9240802.1"/>
    </source>
</evidence>
<name>A0ACC3TD29_LIPKO</name>
<protein>
    <submittedName>
        <fullName evidence="1">Uncharacterized protein</fullName>
    </submittedName>
</protein>
<evidence type="ECO:0000313" key="2">
    <source>
        <dbReference type="Proteomes" id="UP001433508"/>
    </source>
</evidence>
<organism evidence="1 2">
    <name type="scientific">Lipomyces kononenkoae</name>
    <name type="common">Yeast</name>
    <dbReference type="NCBI Taxonomy" id="34357"/>
    <lineage>
        <taxon>Eukaryota</taxon>
        <taxon>Fungi</taxon>
        <taxon>Dikarya</taxon>
        <taxon>Ascomycota</taxon>
        <taxon>Saccharomycotina</taxon>
        <taxon>Lipomycetes</taxon>
        <taxon>Lipomycetales</taxon>
        <taxon>Lipomycetaceae</taxon>
        <taxon>Lipomyces</taxon>
    </lineage>
</organism>